<feature type="binding site" evidence="15">
    <location>
        <position position="461"/>
    </location>
    <ligand>
        <name>Zn(2+)</name>
        <dbReference type="ChEBI" id="CHEBI:29105"/>
        <note>catalytic</note>
    </ligand>
</feature>
<dbReference type="SMART" id="SM00382">
    <property type="entry name" value="AAA"/>
    <property type="match status" value="1"/>
</dbReference>
<evidence type="ECO:0000256" key="3">
    <source>
        <dbReference type="ARBA" id="ARBA00022475"/>
    </source>
</evidence>
<evidence type="ECO:0000256" key="12">
    <source>
        <dbReference type="ARBA" id="ARBA00023049"/>
    </source>
</evidence>
<evidence type="ECO:0000256" key="16">
    <source>
        <dbReference type="RuleBase" id="RU003651"/>
    </source>
</evidence>
<gene>
    <name evidence="15" type="primary">ftsH</name>
    <name evidence="19" type="ORF">EPA93_29625</name>
</gene>
<name>A0A4P6JW60_KTERU</name>
<dbReference type="KEGG" id="kbs:EPA93_29625"/>
<dbReference type="InterPro" id="IPR005936">
    <property type="entry name" value="FtsH"/>
</dbReference>
<feature type="binding site" evidence="15">
    <location>
        <position position="465"/>
    </location>
    <ligand>
        <name>Zn(2+)</name>
        <dbReference type="ChEBI" id="CHEBI:29105"/>
        <note>catalytic</note>
    </ligand>
</feature>
<evidence type="ECO:0000256" key="8">
    <source>
        <dbReference type="ARBA" id="ARBA00022801"/>
    </source>
</evidence>
<feature type="region of interest" description="Disordered" evidence="17">
    <location>
        <begin position="642"/>
        <end position="676"/>
    </location>
</feature>
<organism evidence="19 20">
    <name type="scientific">Ktedonosporobacter rubrisoli</name>
    <dbReference type="NCBI Taxonomy" id="2509675"/>
    <lineage>
        <taxon>Bacteria</taxon>
        <taxon>Bacillati</taxon>
        <taxon>Chloroflexota</taxon>
        <taxon>Ktedonobacteria</taxon>
        <taxon>Ktedonobacterales</taxon>
        <taxon>Ktedonosporobacteraceae</taxon>
        <taxon>Ktedonosporobacter</taxon>
    </lineage>
</organism>
<feature type="region of interest" description="Disordered" evidence="17">
    <location>
        <begin position="1"/>
        <end position="37"/>
    </location>
</feature>
<evidence type="ECO:0000256" key="13">
    <source>
        <dbReference type="ARBA" id="ARBA00023136"/>
    </source>
</evidence>
<dbReference type="Proteomes" id="UP000290365">
    <property type="component" value="Chromosome"/>
</dbReference>
<comment type="similarity">
    <text evidence="2 15">In the C-terminal section; belongs to the peptidase M41 family.</text>
</comment>
<dbReference type="Pfam" id="PF01434">
    <property type="entry name" value="Peptidase_M41"/>
    <property type="match status" value="1"/>
</dbReference>
<keyword evidence="4 15" id="KW-0645">Protease</keyword>
<keyword evidence="9 15" id="KW-0862">Zinc</keyword>
<evidence type="ECO:0000313" key="19">
    <source>
        <dbReference type="EMBL" id="QBD79917.1"/>
    </source>
</evidence>
<comment type="function">
    <text evidence="15">Acts as a processive, ATP-dependent zinc metallopeptidase for both cytoplasmic and membrane proteins. Plays a role in the quality control of integral membrane proteins.</text>
</comment>
<feature type="compositionally biased region" description="Low complexity" evidence="17">
    <location>
        <begin position="643"/>
        <end position="661"/>
    </location>
</feature>
<keyword evidence="11 15" id="KW-1133">Transmembrane helix</keyword>
<feature type="binding site" evidence="15">
    <location>
        <position position="537"/>
    </location>
    <ligand>
        <name>Zn(2+)</name>
        <dbReference type="ChEBI" id="CHEBI:29105"/>
        <note>catalytic</note>
    </ligand>
</feature>
<dbReference type="FunFam" id="3.40.50.300:FF:000001">
    <property type="entry name" value="ATP-dependent zinc metalloprotease FtsH"/>
    <property type="match status" value="1"/>
</dbReference>
<dbReference type="PANTHER" id="PTHR23076">
    <property type="entry name" value="METALLOPROTEASE M41 FTSH"/>
    <property type="match status" value="1"/>
</dbReference>
<dbReference type="Pfam" id="PF00004">
    <property type="entry name" value="AAA"/>
    <property type="match status" value="1"/>
</dbReference>
<dbReference type="SUPFAM" id="SSF140990">
    <property type="entry name" value="FtsH protease domain-like"/>
    <property type="match status" value="1"/>
</dbReference>
<evidence type="ECO:0000256" key="2">
    <source>
        <dbReference type="ARBA" id="ARBA00010044"/>
    </source>
</evidence>
<dbReference type="FunFam" id="1.20.58.760:FF:000001">
    <property type="entry name" value="ATP-dependent zinc metalloprotease FtsH"/>
    <property type="match status" value="1"/>
</dbReference>
<evidence type="ECO:0000256" key="9">
    <source>
        <dbReference type="ARBA" id="ARBA00022833"/>
    </source>
</evidence>
<evidence type="ECO:0000256" key="4">
    <source>
        <dbReference type="ARBA" id="ARBA00022670"/>
    </source>
</evidence>
<evidence type="ECO:0000256" key="1">
    <source>
        <dbReference type="ARBA" id="ARBA00004370"/>
    </source>
</evidence>
<comment type="cofactor">
    <cofactor evidence="15">
        <name>Zn(2+)</name>
        <dbReference type="ChEBI" id="CHEBI:29105"/>
    </cofactor>
    <text evidence="15">Binds 1 zinc ion per subunit.</text>
</comment>
<dbReference type="GO" id="GO:0030163">
    <property type="term" value="P:protein catabolic process"/>
    <property type="evidence" value="ECO:0007669"/>
    <property type="project" value="UniProtKB-UniRule"/>
</dbReference>
<feature type="transmembrane region" description="Helical" evidence="15">
    <location>
        <begin position="148"/>
        <end position="169"/>
    </location>
</feature>
<dbReference type="InterPro" id="IPR037219">
    <property type="entry name" value="Peptidase_M41-like"/>
</dbReference>
<keyword evidence="5 15" id="KW-0812">Transmembrane</keyword>
<comment type="subunit">
    <text evidence="15">Homohexamer.</text>
</comment>
<dbReference type="CDD" id="cd19501">
    <property type="entry name" value="RecA-like_FtsH"/>
    <property type="match status" value="1"/>
</dbReference>
<dbReference type="InterPro" id="IPR027417">
    <property type="entry name" value="P-loop_NTPase"/>
</dbReference>
<dbReference type="InterPro" id="IPR000642">
    <property type="entry name" value="Peptidase_M41"/>
</dbReference>
<accession>A0A4P6JW60</accession>
<dbReference type="HAMAP" id="MF_01458">
    <property type="entry name" value="FtsH"/>
    <property type="match status" value="1"/>
</dbReference>
<keyword evidence="3 15" id="KW-1003">Cell membrane</keyword>
<feature type="transmembrane region" description="Helical" evidence="15">
    <location>
        <begin position="44"/>
        <end position="61"/>
    </location>
</feature>
<evidence type="ECO:0000256" key="15">
    <source>
        <dbReference type="HAMAP-Rule" id="MF_01458"/>
    </source>
</evidence>
<dbReference type="GO" id="GO:0005524">
    <property type="term" value="F:ATP binding"/>
    <property type="evidence" value="ECO:0007669"/>
    <property type="project" value="UniProtKB-UniRule"/>
</dbReference>
<dbReference type="NCBIfam" id="TIGR01241">
    <property type="entry name" value="FtsH_fam"/>
    <property type="match status" value="1"/>
</dbReference>
<dbReference type="AlphaFoldDB" id="A0A4P6JW60"/>
<evidence type="ECO:0000256" key="7">
    <source>
        <dbReference type="ARBA" id="ARBA00022741"/>
    </source>
</evidence>
<comment type="similarity">
    <text evidence="14 15">In the central section; belongs to the AAA ATPase family.</text>
</comment>
<dbReference type="Gene3D" id="3.30.720.210">
    <property type="match status" value="1"/>
</dbReference>
<keyword evidence="6 15" id="KW-0479">Metal-binding</keyword>
<dbReference type="InterPro" id="IPR011546">
    <property type="entry name" value="Pept_M41_FtsH_extracell"/>
</dbReference>
<evidence type="ECO:0000256" key="6">
    <source>
        <dbReference type="ARBA" id="ARBA00022723"/>
    </source>
</evidence>
<dbReference type="GO" id="GO:0004222">
    <property type="term" value="F:metalloendopeptidase activity"/>
    <property type="evidence" value="ECO:0007669"/>
    <property type="project" value="InterPro"/>
</dbReference>
<evidence type="ECO:0000259" key="18">
    <source>
        <dbReference type="SMART" id="SM00382"/>
    </source>
</evidence>
<dbReference type="GO" id="GO:0006508">
    <property type="term" value="P:proteolysis"/>
    <property type="evidence" value="ECO:0007669"/>
    <property type="project" value="UniProtKB-KW"/>
</dbReference>
<feature type="domain" description="AAA+ ATPase" evidence="18">
    <location>
        <begin position="233"/>
        <end position="371"/>
    </location>
</feature>
<reference evidence="19 20" key="1">
    <citation type="submission" date="2019-01" db="EMBL/GenBank/DDBJ databases">
        <title>Ktedonosporobacter rubrisoli SCAWS-G2.</title>
        <authorList>
            <person name="Huang Y."/>
            <person name="Yan B."/>
        </authorList>
    </citation>
    <scope>NUCLEOTIDE SEQUENCE [LARGE SCALE GENOMIC DNA]</scope>
    <source>
        <strain evidence="19 20">SCAWS-G2</strain>
    </source>
</reference>
<dbReference type="InterPro" id="IPR041569">
    <property type="entry name" value="AAA_lid_3"/>
</dbReference>
<feature type="binding site" evidence="15">
    <location>
        <begin position="241"/>
        <end position="248"/>
    </location>
    <ligand>
        <name>ATP</name>
        <dbReference type="ChEBI" id="CHEBI:30616"/>
    </ligand>
</feature>
<dbReference type="InterPro" id="IPR003960">
    <property type="entry name" value="ATPase_AAA_CS"/>
</dbReference>
<proteinExistence type="inferred from homology"/>
<evidence type="ECO:0000313" key="20">
    <source>
        <dbReference type="Proteomes" id="UP000290365"/>
    </source>
</evidence>
<evidence type="ECO:0000256" key="5">
    <source>
        <dbReference type="ARBA" id="ARBA00022692"/>
    </source>
</evidence>
<sequence>MDRQPGNMHWLQNSNDRQQFRPGTSGRPNGPGSPKRPTNTLNRWLFLIVAAMLVVYIFSYFNSANNANNAPQAVDLPYNTFYQQIDAKNVKSATFVGQSDIMGELNNPIENRTQYHVVQLPNGDDQLPQKLINSGAVVSYKPPPDNGFWLNLLITFLPWVFLIGLFVFFSRRASQGQQGIFSFGKSKAKLILEDRPSTTFADVAGVDESKYELQEVVEFLKTPQKFQRLGGKIPRGVLLVGPPGTGKTLLARAVAGEAGVPFFSMSGSEFVEVLVGVGASRVRDLFDQAKKAAPSIIFIDEIDAVGRQRGSSINTNDEREQTLNQLLVEMDGFDNRQAVVVIGATNRPDGLDQALLRPGRFDRRVTVDRPDWNGRLAILKIHSRNVPLSADVDLVAVARSTTGMVGADLANLVNEAALLAARRNLDRVPQRCFDEALDKILLGAERPLVLSDEDLNVTAYHEGGHALTGLICEGTDPVTKVTIVPRGQALGVTMYTPLDDRYNYSKEYLTTQIVTALGGRAAEQVVFNRVTTGAENDLQRVTAIARQMVTRWGMSERLGVVSFSERESPFAGGGNTGAPTDYSEDTAELIDDEVQRIVRACYEKAINILTTYRPSLDRIAQELRRHETIDAKQLHTILEETGAPLASSQLQPQPNQPAQTLAPPPPVTPPAPPEVS</sequence>
<dbReference type="PANTHER" id="PTHR23076:SF97">
    <property type="entry name" value="ATP-DEPENDENT ZINC METALLOPROTEASE YME1L1"/>
    <property type="match status" value="1"/>
</dbReference>
<evidence type="ECO:0000256" key="17">
    <source>
        <dbReference type="SAM" id="MobiDB-lite"/>
    </source>
</evidence>
<feature type="active site" evidence="15">
    <location>
        <position position="462"/>
    </location>
</feature>
<feature type="compositionally biased region" description="Pro residues" evidence="17">
    <location>
        <begin position="662"/>
        <end position="676"/>
    </location>
</feature>
<protein>
    <recommendedName>
        <fullName evidence="15">ATP-dependent zinc metalloprotease FtsH</fullName>
        <ecNumber evidence="15">3.4.24.-</ecNumber>
    </recommendedName>
</protein>
<keyword evidence="12 15" id="KW-0482">Metalloprotease</keyword>
<evidence type="ECO:0000256" key="14">
    <source>
        <dbReference type="ARBA" id="ARBA00061570"/>
    </source>
</evidence>
<dbReference type="Gene3D" id="1.20.58.760">
    <property type="entry name" value="Peptidase M41"/>
    <property type="match status" value="1"/>
</dbReference>
<dbReference type="Pfam" id="PF06480">
    <property type="entry name" value="FtsH_ext"/>
    <property type="match status" value="1"/>
</dbReference>
<dbReference type="InterPro" id="IPR003593">
    <property type="entry name" value="AAA+_ATPase"/>
</dbReference>
<dbReference type="EMBL" id="CP035758">
    <property type="protein sequence ID" value="QBD79917.1"/>
    <property type="molecule type" value="Genomic_DNA"/>
</dbReference>
<keyword evidence="7 15" id="KW-0547">Nucleotide-binding</keyword>
<evidence type="ECO:0000256" key="10">
    <source>
        <dbReference type="ARBA" id="ARBA00022840"/>
    </source>
</evidence>
<keyword evidence="13 15" id="KW-0472">Membrane</keyword>
<dbReference type="GO" id="GO:0008270">
    <property type="term" value="F:zinc ion binding"/>
    <property type="evidence" value="ECO:0007669"/>
    <property type="project" value="UniProtKB-UniRule"/>
</dbReference>
<dbReference type="Gene3D" id="3.40.50.300">
    <property type="entry name" value="P-loop containing nucleotide triphosphate hydrolases"/>
    <property type="match status" value="1"/>
</dbReference>
<dbReference type="GO" id="GO:0005886">
    <property type="term" value="C:plasma membrane"/>
    <property type="evidence" value="ECO:0007669"/>
    <property type="project" value="UniProtKB-SubCell"/>
</dbReference>
<dbReference type="FunFam" id="1.10.8.60:FF:000001">
    <property type="entry name" value="ATP-dependent zinc metalloprotease FtsH"/>
    <property type="match status" value="1"/>
</dbReference>
<comment type="subcellular location">
    <subcellularLocation>
        <location evidence="15">Cell membrane</location>
        <topology evidence="15">Multi-pass membrane protein</topology>
        <orientation evidence="15">Cytoplasmic side</orientation>
    </subcellularLocation>
    <subcellularLocation>
        <location evidence="1">Membrane</location>
    </subcellularLocation>
</comment>
<dbReference type="EC" id="3.4.24.-" evidence="15"/>
<evidence type="ECO:0000256" key="11">
    <source>
        <dbReference type="ARBA" id="ARBA00022989"/>
    </source>
</evidence>
<comment type="similarity">
    <text evidence="16">Belongs to the AAA ATPase family.</text>
</comment>
<dbReference type="SUPFAM" id="SSF52540">
    <property type="entry name" value="P-loop containing nucleoside triphosphate hydrolases"/>
    <property type="match status" value="1"/>
</dbReference>
<dbReference type="PROSITE" id="PS00674">
    <property type="entry name" value="AAA"/>
    <property type="match status" value="1"/>
</dbReference>
<keyword evidence="8 15" id="KW-0378">Hydrolase</keyword>
<dbReference type="OrthoDB" id="9809379at2"/>
<dbReference type="GO" id="GO:0004176">
    <property type="term" value="F:ATP-dependent peptidase activity"/>
    <property type="evidence" value="ECO:0007669"/>
    <property type="project" value="InterPro"/>
</dbReference>
<dbReference type="InterPro" id="IPR003959">
    <property type="entry name" value="ATPase_AAA_core"/>
</dbReference>
<dbReference type="GO" id="GO:0016887">
    <property type="term" value="F:ATP hydrolysis activity"/>
    <property type="evidence" value="ECO:0007669"/>
    <property type="project" value="UniProtKB-UniRule"/>
</dbReference>
<keyword evidence="10 15" id="KW-0067">ATP-binding</keyword>
<keyword evidence="20" id="KW-1185">Reference proteome</keyword>
<dbReference type="RefSeq" id="WP_129890983.1">
    <property type="nucleotide sequence ID" value="NZ_CP035758.1"/>
</dbReference>
<dbReference type="Pfam" id="PF17862">
    <property type="entry name" value="AAA_lid_3"/>
    <property type="match status" value="1"/>
</dbReference>
<dbReference type="Gene3D" id="1.10.8.60">
    <property type="match status" value="1"/>
</dbReference>